<protein>
    <recommendedName>
        <fullName evidence="2">Antitoxin</fullName>
    </recommendedName>
</protein>
<evidence type="ECO:0008006" key="2">
    <source>
        <dbReference type="Google" id="ProtNLM"/>
    </source>
</evidence>
<dbReference type="AlphaFoldDB" id="A0AAU1LXF6"/>
<sequence>MADTVTIRTDSETERALDVLTSDGDSRSVAIRQAVLEAARRKERAASMRRDALRMPLGEPDGIDVAAEIARDREGESR</sequence>
<evidence type="ECO:0000313" key="1">
    <source>
        <dbReference type="EMBL" id="WTQ76176.1"/>
    </source>
</evidence>
<dbReference type="EMBL" id="CP108169">
    <property type="protein sequence ID" value="WTQ76176.1"/>
    <property type="molecule type" value="Genomic_DNA"/>
</dbReference>
<accession>A0AAU1LXF6</accession>
<proteinExistence type="predicted"/>
<name>A0AAU1LXF6_9ACTN</name>
<reference evidence="1" key="1">
    <citation type="submission" date="2022-10" db="EMBL/GenBank/DDBJ databases">
        <title>The complete genomes of actinobacterial strains from the NBC collection.</title>
        <authorList>
            <person name="Joergensen T.S."/>
            <person name="Alvarez Arevalo M."/>
            <person name="Sterndorff E.B."/>
            <person name="Faurdal D."/>
            <person name="Vuksanovic O."/>
            <person name="Mourched A.-S."/>
            <person name="Charusanti P."/>
            <person name="Shaw S."/>
            <person name="Blin K."/>
            <person name="Weber T."/>
        </authorList>
    </citation>
    <scope>NUCLEOTIDE SEQUENCE</scope>
    <source>
        <strain evidence="1">NBC_00148</strain>
    </source>
</reference>
<gene>
    <name evidence="1" type="ORF">OG222_25075</name>
</gene>
<organism evidence="1">
    <name type="scientific">Streptomyces sp. NBC_00148</name>
    <dbReference type="NCBI Taxonomy" id="2903626"/>
    <lineage>
        <taxon>Bacteria</taxon>
        <taxon>Bacillati</taxon>
        <taxon>Actinomycetota</taxon>
        <taxon>Actinomycetes</taxon>
        <taxon>Kitasatosporales</taxon>
        <taxon>Streptomycetaceae</taxon>
        <taxon>Streptomyces</taxon>
    </lineage>
</organism>